<dbReference type="InterPro" id="IPR013087">
    <property type="entry name" value="Znf_C2H2_type"/>
</dbReference>
<proteinExistence type="inferred from homology"/>
<keyword evidence="5" id="KW-0862">Zinc</keyword>
<dbReference type="Gene3D" id="3.30.160.60">
    <property type="entry name" value="Classic Zinc Finger"/>
    <property type="match status" value="2"/>
</dbReference>
<comment type="caution">
    <text evidence="8">The sequence shown here is derived from an EMBL/GenBank/DDBJ whole genome shotgun (WGS) entry which is preliminary data.</text>
</comment>
<dbReference type="EMBL" id="NJHN03000112">
    <property type="protein sequence ID" value="KAH9414160.1"/>
    <property type="molecule type" value="Genomic_DNA"/>
</dbReference>
<dbReference type="InterPro" id="IPR050654">
    <property type="entry name" value="AChE-related_enzymes"/>
</dbReference>
<evidence type="ECO:0000256" key="4">
    <source>
        <dbReference type="ARBA" id="ARBA00023180"/>
    </source>
</evidence>
<dbReference type="PROSITE" id="PS00028">
    <property type="entry name" value="ZINC_FINGER_C2H2_1"/>
    <property type="match status" value="1"/>
</dbReference>
<evidence type="ECO:0000259" key="7">
    <source>
        <dbReference type="PROSITE" id="PS50157"/>
    </source>
</evidence>
<evidence type="ECO:0000313" key="9">
    <source>
        <dbReference type="Proteomes" id="UP000887458"/>
    </source>
</evidence>
<feature type="chain" id="PRO_5045011182" description="Carboxylic ester hydrolase" evidence="6">
    <location>
        <begin position="25"/>
        <end position="670"/>
    </location>
</feature>
<feature type="domain" description="C2H2-type" evidence="7">
    <location>
        <begin position="623"/>
        <end position="650"/>
    </location>
</feature>
<reference evidence="8 9" key="2">
    <citation type="journal article" date="2022" name="Mol. Biol. Evol.">
        <title>Comparative Genomics Reveals Insights into the Divergent Evolution of Astigmatic Mites and Household Pest Adaptations.</title>
        <authorList>
            <person name="Xiong Q."/>
            <person name="Wan A.T."/>
            <person name="Liu X."/>
            <person name="Fung C.S."/>
            <person name="Xiao X."/>
            <person name="Malainual N."/>
            <person name="Hou J."/>
            <person name="Wang L."/>
            <person name="Wang M."/>
            <person name="Yang K.Y."/>
            <person name="Cui Y."/>
            <person name="Leung E.L."/>
            <person name="Nong W."/>
            <person name="Shin S.K."/>
            <person name="Au S.W."/>
            <person name="Jeong K.Y."/>
            <person name="Chew F.T."/>
            <person name="Hui J.H."/>
            <person name="Leung T.F."/>
            <person name="Tungtrongchitr A."/>
            <person name="Zhong N."/>
            <person name="Liu Z."/>
            <person name="Tsui S.K."/>
        </authorList>
    </citation>
    <scope>NUCLEOTIDE SEQUENCE [LARGE SCALE GENOMIC DNA]</scope>
    <source>
        <strain evidence="8">Derp</strain>
    </source>
</reference>
<comment type="similarity">
    <text evidence="1 6">Belongs to the type-B carboxylesterase/lipase family.</text>
</comment>
<keyword evidence="5" id="KW-0863">Zinc-finger</keyword>
<dbReference type="Pfam" id="PF00096">
    <property type="entry name" value="zf-C2H2"/>
    <property type="match status" value="2"/>
</dbReference>
<dbReference type="InterPro" id="IPR002018">
    <property type="entry name" value="CarbesteraseB"/>
</dbReference>
<protein>
    <recommendedName>
        <fullName evidence="6">Carboxylic ester hydrolase</fullName>
        <ecNumber evidence="6">3.1.1.-</ecNumber>
    </recommendedName>
</protein>
<evidence type="ECO:0000313" key="8">
    <source>
        <dbReference type="EMBL" id="KAH9414160.1"/>
    </source>
</evidence>
<dbReference type="SUPFAM" id="SSF57667">
    <property type="entry name" value="beta-beta-alpha zinc fingers"/>
    <property type="match status" value="1"/>
</dbReference>
<dbReference type="Proteomes" id="UP000887458">
    <property type="component" value="Unassembled WGS sequence"/>
</dbReference>
<dbReference type="Gene3D" id="3.40.50.1820">
    <property type="entry name" value="alpha/beta hydrolase"/>
    <property type="match status" value="1"/>
</dbReference>
<name>A0ABQ8IV16_DERPT</name>
<dbReference type="PANTHER" id="PTHR43918">
    <property type="entry name" value="ACETYLCHOLINESTERASE"/>
    <property type="match status" value="1"/>
</dbReference>
<evidence type="ECO:0000256" key="6">
    <source>
        <dbReference type="RuleBase" id="RU361235"/>
    </source>
</evidence>
<dbReference type="InterPro" id="IPR019826">
    <property type="entry name" value="Carboxylesterase_B_AS"/>
</dbReference>
<reference evidence="8 9" key="1">
    <citation type="journal article" date="2018" name="J. Allergy Clin. Immunol.">
        <title>High-quality assembly of Dermatophagoides pteronyssinus genome and transcriptome reveals a wide range of novel allergens.</title>
        <authorList>
            <person name="Liu X.Y."/>
            <person name="Yang K.Y."/>
            <person name="Wang M.Q."/>
            <person name="Kwok J.S."/>
            <person name="Zeng X."/>
            <person name="Yang Z."/>
            <person name="Xiao X.J."/>
            <person name="Lau C.P."/>
            <person name="Li Y."/>
            <person name="Huang Z.M."/>
            <person name="Ba J.G."/>
            <person name="Yim A.K."/>
            <person name="Ouyang C.Y."/>
            <person name="Ngai S.M."/>
            <person name="Chan T.F."/>
            <person name="Leung E.L."/>
            <person name="Liu L."/>
            <person name="Liu Z.G."/>
            <person name="Tsui S.K."/>
        </authorList>
    </citation>
    <scope>NUCLEOTIDE SEQUENCE [LARGE SCALE GENOMIC DNA]</scope>
    <source>
        <strain evidence="8">Derp</strain>
    </source>
</reference>
<dbReference type="InterPro" id="IPR029058">
    <property type="entry name" value="AB_hydrolase_fold"/>
</dbReference>
<feature type="signal peptide" evidence="6">
    <location>
        <begin position="1"/>
        <end position="24"/>
    </location>
</feature>
<dbReference type="PANTHER" id="PTHR43918:SF4">
    <property type="entry name" value="CARBOXYLIC ESTER HYDROLASE"/>
    <property type="match status" value="1"/>
</dbReference>
<evidence type="ECO:0000256" key="2">
    <source>
        <dbReference type="ARBA" id="ARBA00022487"/>
    </source>
</evidence>
<accession>A0ABQ8IV16</accession>
<dbReference type="InterPro" id="IPR036236">
    <property type="entry name" value="Znf_C2H2_sf"/>
</dbReference>
<dbReference type="PROSITE" id="PS00122">
    <property type="entry name" value="CARBOXYLESTERASE_B_1"/>
    <property type="match status" value="1"/>
</dbReference>
<dbReference type="SMART" id="SM00355">
    <property type="entry name" value="ZnF_C2H2"/>
    <property type="match status" value="2"/>
</dbReference>
<keyword evidence="6" id="KW-0732">Signal</keyword>
<keyword evidence="4" id="KW-0325">Glycoprotein</keyword>
<organism evidence="8 9">
    <name type="scientific">Dermatophagoides pteronyssinus</name>
    <name type="common">European house dust mite</name>
    <dbReference type="NCBI Taxonomy" id="6956"/>
    <lineage>
        <taxon>Eukaryota</taxon>
        <taxon>Metazoa</taxon>
        <taxon>Ecdysozoa</taxon>
        <taxon>Arthropoda</taxon>
        <taxon>Chelicerata</taxon>
        <taxon>Arachnida</taxon>
        <taxon>Acari</taxon>
        <taxon>Acariformes</taxon>
        <taxon>Sarcoptiformes</taxon>
        <taxon>Astigmata</taxon>
        <taxon>Psoroptidia</taxon>
        <taxon>Analgoidea</taxon>
        <taxon>Pyroglyphidae</taxon>
        <taxon>Dermatophagoidinae</taxon>
        <taxon>Dermatophagoides</taxon>
    </lineage>
</organism>
<feature type="domain" description="C2H2-type" evidence="7">
    <location>
        <begin position="594"/>
        <end position="622"/>
    </location>
</feature>
<dbReference type="Pfam" id="PF00135">
    <property type="entry name" value="COesterase"/>
    <property type="match status" value="1"/>
</dbReference>
<sequence>MMICSKIIIHWLICLIVVVAISSAQQHRCSNNYQVVQGGFGCNNRSSRRLFSDTPSHRIVTLLNGARVRGKLQTSIGKREMYFYKSLRYAEVFHRFGLAEMARPWLGIYDATFSRGGCPQGFPFISRIEDCLHLNIWQPVDDVDKLKPVIVYLYGSGFHLANINLIGTTVFDGSHLADTGDMIVVTVQSRLGAFGFLYAGTDRAPGNQGVHDLVLSLRWIQENIERFGGDPRNVTVFGVSSGSMSISAMILSPLAKGLFQRAIMRSGSVSEFLPFSPENSLKKSLQFAERMKCPTDNMDGMVDCLQNKTVEELTFKTLSIDLPSIFEGKKMFIMFGDKAGILPDRPSKMLAEGIYNAVDLISGFSYGELGTITAYILPELINGYRQFSFDDVQRLFLKILKELQVPPDLIEPVFDFYTKNLREYPSNQELRRALVDLVSDGVISCPTYLFTLKYAGMLARNESNVNNVYSYRFDHFSPYMMLALCFHWMGPCHAVDVPIMIGWAADPSLYQILFKNSDRKISKQMMKVWTNFAKYGQPGNYLDGLEWPQFRSLGRRLGNNKTVMAWKQMIIEQPYRITVNSNLDRCLFWEPVLFPDDPDCGKSFTRNEELARHRRIHTGIRPYQCGSCPKRFGRKDHLNKHERIHLRGRQVWPATDWHVSQPRSNSFANE</sequence>
<keyword evidence="9" id="KW-1185">Reference proteome</keyword>
<dbReference type="EC" id="3.1.1.-" evidence="6"/>
<evidence type="ECO:0000256" key="1">
    <source>
        <dbReference type="ARBA" id="ARBA00005964"/>
    </source>
</evidence>
<evidence type="ECO:0000256" key="3">
    <source>
        <dbReference type="ARBA" id="ARBA00022801"/>
    </source>
</evidence>
<dbReference type="PROSITE" id="PS50157">
    <property type="entry name" value="ZINC_FINGER_C2H2_2"/>
    <property type="match status" value="2"/>
</dbReference>
<keyword evidence="3 6" id="KW-0378">Hydrolase</keyword>
<keyword evidence="2" id="KW-0719">Serine esterase</keyword>
<gene>
    <name evidence="8" type="ORF">DERP_008355</name>
</gene>
<dbReference type="SUPFAM" id="SSF53474">
    <property type="entry name" value="alpha/beta-Hydrolases"/>
    <property type="match status" value="1"/>
</dbReference>
<evidence type="ECO:0000256" key="5">
    <source>
        <dbReference type="PROSITE-ProRule" id="PRU00042"/>
    </source>
</evidence>
<keyword evidence="5" id="KW-0479">Metal-binding</keyword>